<protein>
    <submittedName>
        <fullName evidence="1">Uncharacterized protein</fullName>
    </submittedName>
</protein>
<dbReference type="AlphaFoldDB" id="N4TPE2"/>
<evidence type="ECO:0000313" key="2">
    <source>
        <dbReference type="Proteomes" id="UP000016928"/>
    </source>
</evidence>
<accession>N4TPE2</accession>
<reference evidence="2" key="1">
    <citation type="submission" date="2012-09" db="EMBL/GenBank/DDBJ databases">
        <title>Genome sequencing and comparative transcriptomics of race 1 and race 4 of banana pathogen: Fusarium oxysporum f. sp. cubense.</title>
        <authorList>
            <person name="Fang X."/>
            <person name="Huang J."/>
        </authorList>
    </citation>
    <scope>NUCLEOTIDE SEQUENCE [LARGE SCALE GENOMIC DNA]</scope>
    <source>
        <strain evidence="2">race 1</strain>
    </source>
</reference>
<dbReference type="HOGENOM" id="CLU_1532593_0_0_1"/>
<dbReference type="EMBL" id="KB731261">
    <property type="protein sequence ID" value="ENH61032.1"/>
    <property type="molecule type" value="Genomic_DNA"/>
</dbReference>
<name>N4TPE2_FUSC1</name>
<organism evidence="1 2">
    <name type="scientific">Fusarium oxysporum f. sp. cubense (strain race 1)</name>
    <name type="common">Panama disease fungus</name>
    <dbReference type="NCBI Taxonomy" id="1229664"/>
    <lineage>
        <taxon>Eukaryota</taxon>
        <taxon>Fungi</taxon>
        <taxon>Dikarya</taxon>
        <taxon>Ascomycota</taxon>
        <taxon>Pezizomycotina</taxon>
        <taxon>Sordariomycetes</taxon>
        <taxon>Hypocreomycetidae</taxon>
        <taxon>Hypocreales</taxon>
        <taxon>Nectriaceae</taxon>
        <taxon>Fusarium</taxon>
        <taxon>Fusarium oxysporum species complex</taxon>
    </lineage>
</organism>
<gene>
    <name evidence="1" type="ORF">FOC1_g10015838</name>
</gene>
<sequence length="175" mass="19766">MTSTFQMQQPFYRPASLTVDTQHAQKYFEDEDNSVLDDNILEHNTIDSGLELSPPMADSRRESFAVGPPLFSPKQEDWQSVEMQSVSSNNPFFDQHSNNPFMRPDHTQNNGFAATANWFGNTSGTCTPLNPFDGTTHGRPNTLHKPWEHVPVTSRRLPVYPHISPERVDDPSAAH</sequence>
<reference evidence="2" key="2">
    <citation type="journal article" date="2014" name="PLoS ONE">
        <title>Genome and Transcriptome Analysis of the Fungal Pathogen Fusarium oxysporum f. sp. cubense Causing Banana Vascular Wilt Disease.</title>
        <authorList>
            <person name="Guo L."/>
            <person name="Han L."/>
            <person name="Yang L."/>
            <person name="Zeng H."/>
            <person name="Fan D."/>
            <person name="Zhu Y."/>
            <person name="Feng Y."/>
            <person name="Wang G."/>
            <person name="Peng C."/>
            <person name="Jiang X."/>
            <person name="Zhou D."/>
            <person name="Ni P."/>
            <person name="Liang C."/>
            <person name="Liu L."/>
            <person name="Wang J."/>
            <person name="Mao C."/>
            <person name="Fang X."/>
            <person name="Peng M."/>
            <person name="Huang J."/>
        </authorList>
    </citation>
    <scope>NUCLEOTIDE SEQUENCE [LARGE SCALE GENOMIC DNA]</scope>
    <source>
        <strain evidence="2">race 1</strain>
    </source>
</reference>
<dbReference type="VEuPathDB" id="FungiDB:FOC1_g10015838"/>
<proteinExistence type="predicted"/>
<evidence type="ECO:0000313" key="1">
    <source>
        <dbReference type="EMBL" id="ENH61032.1"/>
    </source>
</evidence>
<dbReference type="STRING" id="1229664.N4TPE2"/>
<dbReference type="Proteomes" id="UP000016928">
    <property type="component" value="Unassembled WGS sequence"/>
</dbReference>